<reference evidence="3" key="1">
    <citation type="submission" date="2020-12" db="EMBL/GenBank/DDBJ databases">
        <title>Marinomonas arctica sp. nov., a psychrotolerant bacterium isolated from the Arctic.</title>
        <authorList>
            <person name="Zhang Y."/>
        </authorList>
    </citation>
    <scope>NUCLEOTIDE SEQUENCE</scope>
    <source>
        <strain evidence="3">C1424</strain>
    </source>
</reference>
<feature type="compositionally biased region" description="Polar residues" evidence="1">
    <location>
        <begin position="233"/>
        <end position="242"/>
    </location>
</feature>
<dbReference type="RefSeq" id="WP_199467227.1">
    <property type="nucleotide sequence ID" value="NZ_JAEMNX010000003.1"/>
</dbReference>
<dbReference type="PROSITE" id="PS50234">
    <property type="entry name" value="VWFA"/>
    <property type="match status" value="1"/>
</dbReference>
<gene>
    <name evidence="3" type="ORF">I8J31_05130</name>
</gene>
<dbReference type="Pfam" id="PF06213">
    <property type="entry name" value="CobT"/>
    <property type="match status" value="1"/>
</dbReference>
<name>A0A934JJR0_9GAMM</name>
<dbReference type="Gene3D" id="3.40.50.410">
    <property type="entry name" value="von Willebrand factor, type A domain"/>
    <property type="match status" value="1"/>
</dbReference>
<keyword evidence="4" id="KW-1185">Reference proteome</keyword>
<feature type="region of interest" description="Disordered" evidence="1">
    <location>
        <begin position="205"/>
        <end position="256"/>
    </location>
</feature>
<feature type="domain" description="VWFA" evidence="2">
    <location>
        <begin position="375"/>
        <end position="513"/>
    </location>
</feature>
<dbReference type="InterPro" id="IPR006538">
    <property type="entry name" value="CobT"/>
</dbReference>
<evidence type="ECO:0000256" key="1">
    <source>
        <dbReference type="SAM" id="MobiDB-lite"/>
    </source>
</evidence>
<organism evidence="3 4">
    <name type="scientific">Marinomonas transparens</name>
    <dbReference type="NCBI Taxonomy" id="2795388"/>
    <lineage>
        <taxon>Bacteria</taxon>
        <taxon>Pseudomonadati</taxon>
        <taxon>Pseudomonadota</taxon>
        <taxon>Gammaproteobacteria</taxon>
        <taxon>Oceanospirillales</taxon>
        <taxon>Oceanospirillaceae</taxon>
        <taxon>Marinomonas</taxon>
    </lineage>
</organism>
<sequence length="548" mass="60097">MNHPLKNALPIVAAAYGEKFGVKVLIQGQDAFTDGERIVIPTANPDDPHYQQIAWGYLAHEAAHIRHTNFDMVKKASSKPIRKALLNIIEDVRIENELAKDYPGTRRSISQVIEYMVDTQQMCVPKQPEPASNLQAWLLFRLRCHFLGQKALTPLYQAVDERVRQLFPAAAMSRLSAMLTAVPSLASTGEVLKLVDAIVAMLEEESRPPQDESDADDIGQDASNDSNSSSDSQTPETGSSVTGDAAETSDSDNSDQADNLRQALEASAAQFEPDTFAQVAEVLSEQAEGHQGVTPLSLPQAEQAMLGDEAILTLSASESAQIRARLRGMVQSSQDNRNHAKRHGLRVATHRLAASQTGESRLFIQRQPRIAPNAAVHLLVDISGSMGKPIGEGNRKYFHVANEAALALAMALEGIPGVVPAVSYFPGIHQEVSIALLPKQSVRHRAACFDQRPRGCTPMAQAMWFAANSLLAQKQKRKLMIVLTDGDPDDWAATHDIVDRCRRSGFELLGIGIQTRSVEKFFPQSIVINDVKDLKRELFEVTQQLLIQ</sequence>
<dbReference type="PANTHER" id="PTHR41248:SF1">
    <property type="entry name" value="NORD PROTEIN"/>
    <property type="match status" value="1"/>
</dbReference>
<dbReference type="PANTHER" id="PTHR41248">
    <property type="entry name" value="NORD PROTEIN"/>
    <property type="match status" value="1"/>
</dbReference>
<evidence type="ECO:0000259" key="2">
    <source>
        <dbReference type="PROSITE" id="PS50234"/>
    </source>
</evidence>
<dbReference type="EMBL" id="JAEMNX010000003">
    <property type="protein sequence ID" value="MBJ7537061.1"/>
    <property type="molecule type" value="Genomic_DNA"/>
</dbReference>
<comment type="caution">
    <text evidence="3">The sequence shown here is derived from an EMBL/GenBank/DDBJ whole genome shotgun (WGS) entry which is preliminary data.</text>
</comment>
<evidence type="ECO:0000313" key="4">
    <source>
        <dbReference type="Proteomes" id="UP000628710"/>
    </source>
</evidence>
<dbReference type="SMART" id="SM00327">
    <property type="entry name" value="VWA"/>
    <property type="match status" value="1"/>
</dbReference>
<dbReference type="InterPro" id="IPR036465">
    <property type="entry name" value="vWFA_dom_sf"/>
</dbReference>
<feature type="compositionally biased region" description="Low complexity" evidence="1">
    <location>
        <begin position="223"/>
        <end position="232"/>
    </location>
</feature>
<proteinExistence type="predicted"/>
<dbReference type="InterPro" id="IPR051928">
    <property type="entry name" value="NorD/CobT"/>
</dbReference>
<dbReference type="AlphaFoldDB" id="A0A934JJR0"/>
<evidence type="ECO:0000313" key="3">
    <source>
        <dbReference type="EMBL" id="MBJ7537061.1"/>
    </source>
</evidence>
<dbReference type="Pfam" id="PF00092">
    <property type="entry name" value="VWA"/>
    <property type="match status" value="1"/>
</dbReference>
<dbReference type="GO" id="GO:0009236">
    <property type="term" value="P:cobalamin biosynthetic process"/>
    <property type="evidence" value="ECO:0007669"/>
    <property type="project" value="InterPro"/>
</dbReference>
<dbReference type="Proteomes" id="UP000628710">
    <property type="component" value="Unassembled WGS sequence"/>
</dbReference>
<accession>A0A934JJR0</accession>
<protein>
    <submittedName>
        <fullName evidence="3">VWA domain-containing protein</fullName>
    </submittedName>
</protein>
<dbReference type="InterPro" id="IPR002035">
    <property type="entry name" value="VWF_A"/>
</dbReference>
<dbReference type="SUPFAM" id="SSF53300">
    <property type="entry name" value="vWA-like"/>
    <property type="match status" value="1"/>
</dbReference>